<proteinExistence type="predicted"/>
<accession>A0A364V7K6</accession>
<reference evidence="3 4" key="1">
    <citation type="journal article" date="2018" name="Syst. Appl. Microbiol.">
        <title>Corynebacterium heidelbergense sp. nov., isolated from the preen glands of Egyptian geese (Alopochen aegyptiacus).</title>
        <authorList>
            <person name="Braun M.S."/>
            <person name="Wang E."/>
            <person name="Zimmermann S."/>
            <person name="Wink M."/>
        </authorList>
    </citation>
    <scope>NUCLEOTIDE SEQUENCE [LARGE SCALE GENOMIC DNA]</scope>
    <source>
        <strain evidence="3 4">647</strain>
    </source>
</reference>
<evidence type="ECO:0000256" key="1">
    <source>
        <dbReference type="SAM" id="MobiDB-lite"/>
    </source>
</evidence>
<dbReference type="Proteomes" id="UP000251577">
    <property type="component" value="Unassembled WGS sequence"/>
</dbReference>
<comment type="caution">
    <text evidence="3">The sequence shown here is derived from an EMBL/GenBank/DDBJ whole genome shotgun (WGS) entry which is preliminary data.</text>
</comment>
<gene>
    <name evidence="3" type="ORF">DLJ54_02445</name>
</gene>
<keyword evidence="4" id="KW-1185">Reference proteome</keyword>
<dbReference type="Gene3D" id="3.40.50.10190">
    <property type="entry name" value="BRCT domain"/>
    <property type="match status" value="1"/>
</dbReference>
<feature type="region of interest" description="Disordered" evidence="1">
    <location>
        <begin position="106"/>
        <end position="186"/>
    </location>
</feature>
<feature type="compositionally biased region" description="Low complexity" evidence="1">
    <location>
        <begin position="115"/>
        <end position="127"/>
    </location>
</feature>
<dbReference type="PROSITE" id="PS50172">
    <property type="entry name" value="BRCT"/>
    <property type="match status" value="1"/>
</dbReference>
<organism evidence="3 4">
    <name type="scientific">Corynebacterium heidelbergense</name>
    <dbReference type="NCBI Taxonomy" id="2055947"/>
    <lineage>
        <taxon>Bacteria</taxon>
        <taxon>Bacillati</taxon>
        <taxon>Actinomycetota</taxon>
        <taxon>Actinomycetes</taxon>
        <taxon>Mycobacteriales</taxon>
        <taxon>Corynebacteriaceae</taxon>
        <taxon>Corynebacterium</taxon>
    </lineage>
</organism>
<evidence type="ECO:0000313" key="3">
    <source>
        <dbReference type="EMBL" id="RAV32650.1"/>
    </source>
</evidence>
<sequence length="285" mass="30375">MPVRGGEVTLSEESLILRRSTLASSLFPDLEVDVARLLGWRRQAPTPAAPGWIHLLLMDARTNALVRSDVEGRTNPAVVRFAPAATEAFATLDRALTSVQAGYGLPGAAEHEASPESASDPTSDPAPGGAGGTGEPVSEEEWLAEPRQGTLWDIGEASRGAEVTGASPRKKKTAAAHPAPWDKVVTPDTVPEPDPNADMANPIYGQNVTVTGDVEPYDKGEVWQMIASAGGTVAKNVTKKTTLLIVGEWATTTTKEKRARELRDKGQEIEIWSFENFLDTVGKGD</sequence>
<evidence type="ECO:0000313" key="4">
    <source>
        <dbReference type="Proteomes" id="UP000251577"/>
    </source>
</evidence>
<dbReference type="SUPFAM" id="SSF52113">
    <property type="entry name" value="BRCT domain"/>
    <property type="match status" value="1"/>
</dbReference>
<feature type="domain" description="BRCT" evidence="2">
    <location>
        <begin position="198"/>
        <end position="285"/>
    </location>
</feature>
<dbReference type="InterPro" id="IPR001357">
    <property type="entry name" value="BRCT_dom"/>
</dbReference>
<dbReference type="CDD" id="cd17748">
    <property type="entry name" value="BRCT_DNA_ligase_like"/>
    <property type="match status" value="1"/>
</dbReference>
<evidence type="ECO:0000259" key="2">
    <source>
        <dbReference type="PROSITE" id="PS50172"/>
    </source>
</evidence>
<dbReference type="AlphaFoldDB" id="A0A364V7K6"/>
<protein>
    <recommendedName>
        <fullName evidence="2">BRCT domain-containing protein</fullName>
    </recommendedName>
</protein>
<dbReference type="InterPro" id="IPR036420">
    <property type="entry name" value="BRCT_dom_sf"/>
</dbReference>
<dbReference type="EMBL" id="QHCV01000015">
    <property type="protein sequence ID" value="RAV32650.1"/>
    <property type="molecule type" value="Genomic_DNA"/>
</dbReference>
<name>A0A364V7K6_9CORY</name>